<sequence>MQSKRPLTRVSSERLNRKLHFVRRLPASMQRLTLLFLFLGLVHAVCAAAFEFPDLTRRLPERTSTPGCAYKGQRYAHGDQVETPEPCLNCTCIRAVVVCYLRVCPSASAPPPGCFLAREVGQCCPSLVCSADKKPKPNETSAESDLRPTFQPETSKKEEETTTTITTTTTNNIEENSLMFVTSTQPDDEIPLLNDIPGGCLVNGTLYGDGSAMLSSSFCEYCFCIRGKTTCLKPKCDLVIEGCTPHFDSHFSCCPSRYDCFQKTTILDSDETTVTVSTTTVGVTQYSDNQSTCFLAGVEYHQGQVIPDYRSCHNCYCSSGSIICDKIKCSPALAGCQPIIPDGHCCPVSYKCDNQGKPGISSIKVIKLNNSHSNIELKKTDIKTVRQSDYFQNNHSPNTDAGAKNHINDLTEFFHNFFPAHRRLDEDVEELYNSPVENFNSSGNSSENSTTSEITTDQITTHLRENDKTIDLEIAKSGEETTPIYPQTGDDLNNGTSFVTKSVSNVSVGPPEVQTISIQELFQQFFANKNINISNSTTDVSNEPKRNNSKQPSSIIDLEHHITTHSHSYNSNETKSTVNTYAPSTTTENLYKSTTETPEEKITFQETTGSAIPVTTVTNKNLDSTLIHTTLYFAEDEDIHHKSGSTPFIVTGTKENRIYTKPKVTNTPAWFVTDSATTKINGDIAPEEITLVTNTKQITKLPNRINSKLPSSYSNNETNAFSLNSSDPLIEDSLVNTFLPPEGRDIDSRDFTNVGAIHLGAPLSVGSTEIRRDSVNLRNKLTESGGVIFMDPKYTDINPNLSTEFPTKSTEASSAEKMSSVESHMTPIERSDTSFVNYDRKKGPRIQDIYNQTNPGQDYKIIPFVAEDAIRGKFGKVNNTIHELSNTTQSVPDMVSDFCFIKGRIFMNGEMIPKIDPCELCRCFYGQELCQIQRCPTPPPNCVAEKLPAFCCPRFTCAGNGIIGSPPVQKITMHSKQSPLIIQPIIDREPVEKSKITNQKPEEAKFGIRVRLRPTQMPKPIQTKSTIESTRTTGYSLSTTTTKKAEPTRLQEIQTTPIQTTTTSQIPKIVRNPTTKTFQYSKLTTTKQPETSQTTKESSTSGFFDPWGLLKVSGCNIYGKFFNINDQVEFLSGPCSHCICTVNGVECNDIC</sequence>
<accession>A0AAV4TEF8</accession>
<feature type="region of interest" description="Disordered" evidence="4">
    <location>
        <begin position="566"/>
        <end position="596"/>
    </location>
</feature>
<evidence type="ECO:0000256" key="2">
    <source>
        <dbReference type="ARBA" id="ARBA00022525"/>
    </source>
</evidence>
<evidence type="ECO:0000313" key="6">
    <source>
        <dbReference type="EMBL" id="GIY43766.1"/>
    </source>
</evidence>
<evidence type="ECO:0000256" key="3">
    <source>
        <dbReference type="ARBA" id="ARBA00022729"/>
    </source>
</evidence>
<keyword evidence="3" id="KW-0732">Signal</keyword>
<dbReference type="InterPro" id="IPR052424">
    <property type="entry name" value="Kielin_Chordin-BMP_Reg"/>
</dbReference>
<keyword evidence="7" id="KW-1185">Reference proteome</keyword>
<feature type="region of interest" description="Disordered" evidence="4">
    <location>
        <begin position="438"/>
        <end position="457"/>
    </location>
</feature>
<organism evidence="6 7">
    <name type="scientific">Caerostris darwini</name>
    <dbReference type="NCBI Taxonomy" id="1538125"/>
    <lineage>
        <taxon>Eukaryota</taxon>
        <taxon>Metazoa</taxon>
        <taxon>Ecdysozoa</taxon>
        <taxon>Arthropoda</taxon>
        <taxon>Chelicerata</taxon>
        <taxon>Arachnida</taxon>
        <taxon>Araneae</taxon>
        <taxon>Araneomorphae</taxon>
        <taxon>Entelegynae</taxon>
        <taxon>Araneoidea</taxon>
        <taxon>Araneidae</taxon>
        <taxon>Caerostris</taxon>
    </lineage>
</organism>
<dbReference type="GO" id="GO:0005576">
    <property type="term" value="C:extracellular region"/>
    <property type="evidence" value="ECO:0007669"/>
    <property type="project" value="UniProtKB-SubCell"/>
</dbReference>
<gene>
    <name evidence="6" type="primary">AVEN_143912_1</name>
    <name evidence="6" type="ORF">CDAR_523041</name>
</gene>
<feature type="region of interest" description="Disordered" evidence="4">
    <location>
        <begin position="804"/>
        <end position="825"/>
    </location>
</feature>
<dbReference type="SMART" id="SM00214">
    <property type="entry name" value="VWC"/>
    <property type="match status" value="4"/>
</dbReference>
<dbReference type="AlphaFoldDB" id="A0AAV4TEF8"/>
<evidence type="ECO:0000256" key="1">
    <source>
        <dbReference type="ARBA" id="ARBA00004613"/>
    </source>
</evidence>
<proteinExistence type="predicted"/>
<name>A0AAV4TEF8_9ARAC</name>
<feature type="region of interest" description="Disordered" evidence="4">
    <location>
        <begin position="132"/>
        <end position="165"/>
    </location>
</feature>
<dbReference type="InterPro" id="IPR001007">
    <property type="entry name" value="VWF_dom"/>
</dbReference>
<reference evidence="6 7" key="1">
    <citation type="submission" date="2021-06" db="EMBL/GenBank/DDBJ databases">
        <title>Caerostris darwini draft genome.</title>
        <authorList>
            <person name="Kono N."/>
            <person name="Arakawa K."/>
        </authorList>
    </citation>
    <scope>NUCLEOTIDE SEQUENCE [LARGE SCALE GENOMIC DNA]</scope>
</reference>
<dbReference type="PANTHER" id="PTHR46698:SF3">
    <property type="entry name" value="TENECTIN ISOFORM 1-RELATED"/>
    <property type="match status" value="1"/>
</dbReference>
<evidence type="ECO:0000256" key="4">
    <source>
        <dbReference type="SAM" id="MobiDB-lite"/>
    </source>
</evidence>
<protein>
    <recommendedName>
        <fullName evidence="5">VWFC domain-containing protein</fullName>
    </recommendedName>
</protein>
<dbReference type="SUPFAM" id="SSF57603">
    <property type="entry name" value="FnI-like domain"/>
    <property type="match status" value="4"/>
</dbReference>
<comment type="caution">
    <text evidence="6">The sequence shown here is derived from an EMBL/GenBank/DDBJ whole genome shotgun (WGS) entry which is preliminary data.</text>
</comment>
<dbReference type="EMBL" id="BPLQ01009397">
    <property type="protein sequence ID" value="GIY43766.1"/>
    <property type="molecule type" value="Genomic_DNA"/>
</dbReference>
<dbReference type="SMART" id="SM00215">
    <property type="entry name" value="VWC_out"/>
    <property type="match status" value="2"/>
</dbReference>
<dbReference type="PROSITE" id="PS50184">
    <property type="entry name" value="VWFC_2"/>
    <property type="match status" value="2"/>
</dbReference>
<feature type="domain" description="VWFC" evidence="5">
    <location>
        <begin position="66"/>
        <end position="130"/>
    </location>
</feature>
<comment type="subcellular location">
    <subcellularLocation>
        <location evidence="1">Secreted</location>
    </subcellularLocation>
</comment>
<dbReference type="Proteomes" id="UP001054837">
    <property type="component" value="Unassembled WGS sequence"/>
</dbReference>
<dbReference type="Gene3D" id="2.10.70.10">
    <property type="entry name" value="Complement Module, domain 1"/>
    <property type="match status" value="2"/>
</dbReference>
<feature type="compositionally biased region" description="Polar residues" evidence="4">
    <location>
        <begin position="804"/>
        <end position="823"/>
    </location>
</feature>
<feature type="compositionally biased region" description="Low complexity" evidence="4">
    <location>
        <begin position="1029"/>
        <end position="1042"/>
    </location>
</feature>
<keyword evidence="2" id="KW-0964">Secreted</keyword>
<feature type="domain" description="VWFC" evidence="5">
    <location>
        <begin position="291"/>
        <end position="353"/>
    </location>
</feature>
<feature type="region of interest" description="Disordered" evidence="4">
    <location>
        <begin position="1019"/>
        <end position="1046"/>
    </location>
</feature>
<evidence type="ECO:0000259" key="5">
    <source>
        <dbReference type="PROSITE" id="PS50184"/>
    </source>
</evidence>
<dbReference type="PANTHER" id="PTHR46698">
    <property type="entry name" value="CROSSVEINLESS 2"/>
    <property type="match status" value="1"/>
</dbReference>
<evidence type="ECO:0000313" key="7">
    <source>
        <dbReference type="Proteomes" id="UP001054837"/>
    </source>
</evidence>
<dbReference type="Gene3D" id="6.20.200.20">
    <property type="match status" value="1"/>
</dbReference>